<proteinExistence type="predicted"/>
<gene>
    <name evidence="2" type="ORF">SAMN05216421_2880</name>
</gene>
<evidence type="ECO:0000313" key="2">
    <source>
        <dbReference type="EMBL" id="SDT09352.1"/>
    </source>
</evidence>
<reference evidence="3" key="1">
    <citation type="submission" date="2016-10" db="EMBL/GenBank/DDBJ databases">
        <authorList>
            <person name="Varghese N."/>
            <person name="Submissions S."/>
        </authorList>
    </citation>
    <scope>NUCLEOTIDE SEQUENCE [LARGE SCALE GENOMIC DNA]</scope>
    <source>
        <strain evidence="3">NRRL B-51270</strain>
    </source>
</reference>
<evidence type="ECO:0000256" key="1">
    <source>
        <dbReference type="SAM" id="Phobius"/>
    </source>
</evidence>
<keyword evidence="1" id="KW-1133">Transmembrane helix</keyword>
<keyword evidence="1" id="KW-0812">Transmembrane</keyword>
<dbReference type="PANTHER" id="PTHR36974">
    <property type="entry name" value="MEMBRANE PROTEIN-RELATED"/>
    <property type="match status" value="1"/>
</dbReference>
<evidence type="ECO:0000313" key="3">
    <source>
        <dbReference type="Proteomes" id="UP000243207"/>
    </source>
</evidence>
<name>A0A1H1XJK1_9GAMM</name>
<accession>A0A1H1XJK1</accession>
<dbReference type="PANTHER" id="PTHR36974:SF1">
    <property type="entry name" value="DOXX FAMILY MEMBRANE PROTEIN"/>
    <property type="match status" value="1"/>
</dbReference>
<organism evidence="2 3">
    <name type="scientific">Halopseudomonas xinjiangensis</name>
    <dbReference type="NCBI Taxonomy" id="487184"/>
    <lineage>
        <taxon>Bacteria</taxon>
        <taxon>Pseudomonadati</taxon>
        <taxon>Pseudomonadota</taxon>
        <taxon>Gammaproteobacteria</taxon>
        <taxon>Pseudomonadales</taxon>
        <taxon>Pseudomonadaceae</taxon>
        <taxon>Halopseudomonas</taxon>
    </lineage>
</organism>
<feature type="transmembrane region" description="Helical" evidence="1">
    <location>
        <begin position="61"/>
        <end position="85"/>
    </location>
</feature>
<dbReference type="EMBL" id="LT629736">
    <property type="protein sequence ID" value="SDT09352.1"/>
    <property type="molecule type" value="Genomic_DNA"/>
</dbReference>
<keyword evidence="1" id="KW-0472">Membrane</keyword>
<protein>
    <submittedName>
        <fullName evidence="2">Uncharacterized membrane protein</fullName>
    </submittedName>
</protein>
<feature type="transmembrane region" description="Helical" evidence="1">
    <location>
        <begin position="132"/>
        <end position="152"/>
    </location>
</feature>
<keyword evidence="3" id="KW-1185">Reference proteome</keyword>
<feature type="transmembrane region" description="Helical" evidence="1">
    <location>
        <begin position="92"/>
        <end position="112"/>
    </location>
</feature>
<sequence>MVFFLFLLVLTGLAWLVGRLGVSCLRGPQACMRLALAAALVFFGTDHLLTPERYVPMVEGWLPWAGQMVAITGICEIAGGLGLLVPRLRRSAGLLLAVYFVAVFPANVHNAIHGLTVDGLPANQWYYWVRLGFQPLAVWWALYSAGLLNWPFGGRIEASVRPS</sequence>
<dbReference type="Proteomes" id="UP000243207">
    <property type="component" value="Chromosome I"/>
</dbReference>
<dbReference type="AlphaFoldDB" id="A0A1H1XJK1"/>
<dbReference type="RefSeq" id="WP_197673851.1">
    <property type="nucleotide sequence ID" value="NZ_LT629736.1"/>
</dbReference>